<feature type="compositionally biased region" description="Basic and acidic residues" evidence="1">
    <location>
        <begin position="1"/>
        <end position="23"/>
    </location>
</feature>
<protein>
    <submittedName>
        <fullName evidence="2">Uncharacterized protein</fullName>
    </submittedName>
</protein>
<feature type="region of interest" description="Disordered" evidence="1">
    <location>
        <begin position="1"/>
        <end position="24"/>
    </location>
</feature>
<dbReference type="Proteomes" id="UP001629462">
    <property type="component" value="Unassembled WGS sequence"/>
</dbReference>
<gene>
    <name evidence="2" type="ORF">PQR08_35155</name>
</gene>
<dbReference type="Gene3D" id="3.30.760.10">
    <property type="entry name" value="RNA Cap, Translation Initiation Factor Eif4e"/>
    <property type="match status" value="1"/>
</dbReference>
<evidence type="ECO:0000313" key="3">
    <source>
        <dbReference type="Proteomes" id="UP001629462"/>
    </source>
</evidence>
<proteinExistence type="predicted"/>
<dbReference type="EMBL" id="JAQQDB010000056">
    <property type="protein sequence ID" value="MFM0522670.1"/>
    <property type="molecule type" value="Genomic_DNA"/>
</dbReference>
<feature type="compositionally biased region" description="Basic and acidic residues" evidence="1">
    <location>
        <begin position="96"/>
        <end position="110"/>
    </location>
</feature>
<dbReference type="InterPro" id="IPR023398">
    <property type="entry name" value="TIF_eIF4e-like"/>
</dbReference>
<comment type="caution">
    <text evidence="2">The sequence shown here is derived from an EMBL/GenBank/DDBJ whole genome shotgun (WGS) entry which is preliminary data.</text>
</comment>
<sequence length="212" mass="23813">MDEQSRIDELLSRTSDRPAEDFSRSWQMRKSPSCGIIFSGKWCVFAASSDVDSAWSKIKTAVEEDKLLFAKVPSSCLTPLCECATETTPNSQEEDMTPRRVPDDFPREPDPGSVTGVQPKLLVREVDGRYLSGLTEEQLWVRYDACEDLASQLSAYASRKMSSSGLSQDVALTRAEKGLRLKVDSGEWNFSQCEVTWVMKRTRQLLLDGPED</sequence>
<dbReference type="RefSeq" id="WP_408163965.1">
    <property type="nucleotide sequence ID" value="NZ_JAQQDB010000056.1"/>
</dbReference>
<feature type="region of interest" description="Disordered" evidence="1">
    <location>
        <begin position="87"/>
        <end position="116"/>
    </location>
</feature>
<evidence type="ECO:0000256" key="1">
    <source>
        <dbReference type="SAM" id="MobiDB-lite"/>
    </source>
</evidence>
<organism evidence="2 3">
    <name type="scientific">Caballeronia jiangsuensis</name>
    <dbReference type="NCBI Taxonomy" id="1458357"/>
    <lineage>
        <taxon>Bacteria</taxon>
        <taxon>Pseudomonadati</taxon>
        <taxon>Pseudomonadota</taxon>
        <taxon>Betaproteobacteria</taxon>
        <taxon>Burkholderiales</taxon>
        <taxon>Burkholderiaceae</taxon>
        <taxon>Caballeronia</taxon>
    </lineage>
</organism>
<evidence type="ECO:0000313" key="2">
    <source>
        <dbReference type="EMBL" id="MFM0522670.1"/>
    </source>
</evidence>
<name>A0ABW9CYA2_9BURK</name>
<reference evidence="2 3" key="1">
    <citation type="journal article" date="2024" name="Chem. Sci.">
        <title>Discovery of megapolipeptins by genome mining of a Burkholderiales bacteria collection.</title>
        <authorList>
            <person name="Paulo B.S."/>
            <person name="Recchia M.J.J."/>
            <person name="Lee S."/>
            <person name="Fergusson C.H."/>
            <person name="Romanowski S.B."/>
            <person name="Hernandez A."/>
            <person name="Krull N."/>
            <person name="Liu D.Y."/>
            <person name="Cavanagh H."/>
            <person name="Bos A."/>
            <person name="Gray C.A."/>
            <person name="Murphy B.T."/>
            <person name="Linington R.G."/>
            <person name="Eustaquio A.S."/>
        </authorList>
    </citation>
    <scope>NUCLEOTIDE SEQUENCE [LARGE SCALE GENOMIC DNA]</scope>
    <source>
        <strain evidence="2 3">RL17-374-BIF-D</strain>
    </source>
</reference>
<keyword evidence="3" id="KW-1185">Reference proteome</keyword>
<accession>A0ABW9CYA2</accession>